<dbReference type="Gene3D" id="3.30.70.100">
    <property type="match status" value="1"/>
</dbReference>
<reference evidence="3 4" key="1">
    <citation type="submission" date="2021-03" db="EMBL/GenBank/DDBJ databases">
        <title>Sequencing the genomes of 1000 actinobacteria strains.</title>
        <authorList>
            <person name="Klenk H.-P."/>
        </authorList>
    </citation>
    <scope>NUCLEOTIDE SEQUENCE [LARGE SCALE GENOMIC DNA]</scope>
    <source>
        <strain evidence="3 4">DSM 15797</strain>
    </source>
</reference>
<evidence type="ECO:0000256" key="1">
    <source>
        <dbReference type="ARBA" id="ARBA00022723"/>
    </source>
</evidence>
<feature type="domain" description="HMA" evidence="2">
    <location>
        <begin position="34"/>
        <end position="102"/>
    </location>
</feature>
<dbReference type="InterPro" id="IPR017969">
    <property type="entry name" value="Heavy-metal-associated_CS"/>
</dbReference>
<sequence length="106" mass="10539">MSNESSCGGCGCGSNSNEGLTITARPTEEAMSQSSITLKIDGMTCGHCVASVTEELNEVPGVSNVEVFLSAGGTSTATITTSAPVENSVLEAAVTEAGYTLVSASA</sequence>
<organism evidence="3 4">
    <name type="scientific">Paeniglutamicibacter kerguelensis</name>
    <dbReference type="NCBI Taxonomy" id="254788"/>
    <lineage>
        <taxon>Bacteria</taxon>
        <taxon>Bacillati</taxon>
        <taxon>Actinomycetota</taxon>
        <taxon>Actinomycetes</taxon>
        <taxon>Micrococcales</taxon>
        <taxon>Micrococcaceae</taxon>
        <taxon>Paeniglutamicibacter</taxon>
    </lineage>
</organism>
<dbReference type="Proteomes" id="UP001296993">
    <property type="component" value="Unassembled WGS sequence"/>
</dbReference>
<protein>
    <submittedName>
        <fullName evidence="3">Copper chaperone CopZ</fullName>
    </submittedName>
</protein>
<dbReference type="SUPFAM" id="SSF55008">
    <property type="entry name" value="HMA, heavy metal-associated domain"/>
    <property type="match status" value="1"/>
</dbReference>
<keyword evidence="4" id="KW-1185">Reference proteome</keyword>
<proteinExistence type="predicted"/>
<dbReference type="CDD" id="cd00371">
    <property type="entry name" value="HMA"/>
    <property type="match status" value="1"/>
</dbReference>
<dbReference type="EMBL" id="JAGIOF010000001">
    <property type="protein sequence ID" value="MBP2388073.1"/>
    <property type="molecule type" value="Genomic_DNA"/>
</dbReference>
<comment type="caution">
    <text evidence="3">The sequence shown here is derived from an EMBL/GenBank/DDBJ whole genome shotgun (WGS) entry which is preliminary data.</text>
</comment>
<evidence type="ECO:0000313" key="4">
    <source>
        <dbReference type="Proteomes" id="UP001296993"/>
    </source>
</evidence>
<evidence type="ECO:0000259" key="2">
    <source>
        <dbReference type="PROSITE" id="PS50846"/>
    </source>
</evidence>
<gene>
    <name evidence="3" type="ORF">JOF47_003584</name>
</gene>
<dbReference type="RefSeq" id="WP_210000846.1">
    <property type="nucleotide sequence ID" value="NZ_BAAAJY010000001.1"/>
</dbReference>
<dbReference type="Pfam" id="PF00403">
    <property type="entry name" value="HMA"/>
    <property type="match status" value="1"/>
</dbReference>
<dbReference type="InterPro" id="IPR006121">
    <property type="entry name" value="HMA_dom"/>
</dbReference>
<dbReference type="PROSITE" id="PS01047">
    <property type="entry name" value="HMA_1"/>
    <property type="match status" value="1"/>
</dbReference>
<dbReference type="InterPro" id="IPR036163">
    <property type="entry name" value="HMA_dom_sf"/>
</dbReference>
<evidence type="ECO:0000313" key="3">
    <source>
        <dbReference type="EMBL" id="MBP2388073.1"/>
    </source>
</evidence>
<dbReference type="PROSITE" id="PS50846">
    <property type="entry name" value="HMA_2"/>
    <property type="match status" value="1"/>
</dbReference>
<accession>A0ABS4XIJ6</accession>
<keyword evidence="1" id="KW-0479">Metal-binding</keyword>
<name>A0ABS4XIJ6_9MICC</name>